<comment type="subcellular location">
    <subcellularLocation>
        <location evidence="1">Cell membrane</location>
        <topology evidence="1">Multi-pass membrane protein</topology>
    </subcellularLocation>
</comment>
<dbReference type="PROSITE" id="PS50893">
    <property type="entry name" value="ABC_TRANSPORTER_2"/>
    <property type="match status" value="1"/>
</dbReference>
<dbReference type="PANTHER" id="PTHR24221">
    <property type="entry name" value="ATP-BINDING CASSETTE SUB-FAMILY B"/>
    <property type="match status" value="1"/>
</dbReference>
<feature type="domain" description="ABC transporter" evidence="11">
    <location>
        <begin position="344"/>
        <end position="578"/>
    </location>
</feature>
<dbReference type="InterPro" id="IPR011527">
    <property type="entry name" value="ABC1_TM_dom"/>
</dbReference>
<evidence type="ECO:0000259" key="11">
    <source>
        <dbReference type="PROSITE" id="PS50893"/>
    </source>
</evidence>
<dbReference type="FunFam" id="3.40.50.300:FF:001001">
    <property type="entry name" value="Multidrug ABC transporter ATP-binding protein"/>
    <property type="match status" value="1"/>
</dbReference>
<dbReference type="Gene3D" id="1.20.1560.10">
    <property type="entry name" value="ABC transporter type 1, transmembrane domain"/>
    <property type="match status" value="1"/>
</dbReference>
<evidence type="ECO:0000256" key="9">
    <source>
        <dbReference type="ARBA" id="ARBA00023136"/>
    </source>
</evidence>
<gene>
    <name evidence="13" type="ORF">AVDCRST_MAG50-855</name>
</gene>
<evidence type="ECO:0000259" key="12">
    <source>
        <dbReference type="PROSITE" id="PS50929"/>
    </source>
</evidence>
<dbReference type="SUPFAM" id="SSF90123">
    <property type="entry name" value="ABC transporter transmembrane region"/>
    <property type="match status" value="1"/>
</dbReference>
<dbReference type="InterPro" id="IPR017871">
    <property type="entry name" value="ABC_transporter-like_CS"/>
</dbReference>
<keyword evidence="7 13" id="KW-0067">ATP-binding</keyword>
<evidence type="ECO:0000256" key="10">
    <source>
        <dbReference type="SAM" id="Phobius"/>
    </source>
</evidence>
<evidence type="ECO:0000256" key="3">
    <source>
        <dbReference type="ARBA" id="ARBA00022475"/>
    </source>
</evidence>
<evidence type="ECO:0000256" key="8">
    <source>
        <dbReference type="ARBA" id="ARBA00022989"/>
    </source>
</evidence>
<dbReference type="PROSITE" id="PS00211">
    <property type="entry name" value="ABC_TRANSPORTER_1"/>
    <property type="match status" value="1"/>
</dbReference>
<sequence length="587" mass="62242">MGSDDGTWRVLKRGWETSPAIRQGAVLTALLALVGAAGQAAIPVLIQQMLDRGLVDGRMQGGMLAVLAVIGFGVVVTTAVAGVMTRRRLIRRGEEALAALRVDAFRHIHRLSIATQSEDRRGALVARVTTDVEQLSQFLSWGGVAWLVNTSIIIIVVIVMVVYDARLAFVAIAVVLPMVAVLKAVQHRIAARYDAVRSRLADLLTAVSETVMGASVIRAYGAQPVMRRRAQSTTEALRVSQVRAAQMSAFLFPTGELFSVLTVAAVLGVGLFLGPASGLSAGELVAFVFLVNLFLQPVAEFTDIIDQTQLAVAGWRRVLDVLATPIDLVEPEPGVLLPHEPPQVTVDHVSFRYGSGPMVLDDVTAVLPAGARIALVGATGSGKTTLAKLLARLADPTDGRVLVGDHDVRDVASPSLRSTVVMVPQEGFLFDATIGANVRFGKPGASDAEIHAAFADLGLDDWLAGLAHGLDTPAGERGDSLSVGERQLVSLARAYLADPYCLILDEATSAVDPATEVRLAEAVESLSRGRTTIAIAHRLSTAERADLVLVMEHGRLVEQGRHADLVEAGGPYAKLHERWVSGTASLA</sequence>
<dbReference type="SMART" id="SM00382">
    <property type="entry name" value="AAA"/>
    <property type="match status" value="1"/>
</dbReference>
<dbReference type="GO" id="GO:0005886">
    <property type="term" value="C:plasma membrane"/>
    <property type="evidence" value="ECO:0007669"/>
    <property type="project" value="UniProtKB-SubCell"/>
</dbReference>
<dbReference type="EMBL" id="CADCTF010000050">
    <property type="protein sequence ID" value="CAA9226480.1"/>
    <property type="molecule type" value="Genomic_DNA"/>
</dbReference>
<evidence type="ECO:0000256" key="2">
    <source>
        <dbReference type="ARBA" id="ARBA00022448"/>
    </source>
</evidence>
<feature type="transmembrane region" description="Helical" evidence="10">
    <location>
        <begin position="62"/>
        <end position="84"/>
    </location>
</feature>
<proteinExistence type="predicted"/>
<dbReference type="GO" id="GO:0016887">
    <property type="term" value="F:ATP hydrolysis activity"/>
    <property type="evidence" value="ECO:0007669"/>
    <property type="project" value="InterPro"/>
</dbReference>
<protein>
    <submittedName>
        <fullName evidence="13">Heterodimeric efflux ABC transporter, permease/ATP-binding subunit 2</fullName>
    </submittedName>
</protein>
<dbReference type="CDD" id="cd07346">
    <property type="entry name" value="ABC_6TM_exporters"/>
    <property type="match status" value="1"/>
</dbReference>
<dbReference type="AlphaFoldDB" id="A0A6J4HJC0"/>
<dbReference type="PROSITE" id="PS50929">
    <property type="entry name" value="ABC_TM1F"/>
    <property type="match status" value="1"/>
</dbReference>
<dbReference type="GO" id="GO:0005524">
    <property type="term" value="F:ATP binding"/>
    <property type="evidence" value="ECO:0007669"/>
    <property type="project" value="UniProtKB-KW"/>
</dbReference>
<dbReference type="SUPFAM" id="SSF52540">
    <property type="entry name" value="P-loop containing nucleoside triphosphate hydrolases"/>
    <property type="match status" value="1"/>
</dbReference>
<evidence type="ECO:0000256" key="1">
    <source>
        <dbReference type="ARBA" id="ARBA00004651"/>
    </source>
</evidence>
<keyword evidence="5 10" id="KW-0812">Transmembrane</keyword>
<dbReference type="InterPro" id="IPR003593">
    <property type="entry name" value="AAA+_ATPase"/>
</dbReference>
<evidence type="ECO:0000256" key="6">
    <source>
        <dbReference type="ARBA" id="ARBA00022741"/>
    </source>
</evidence>
<keyword evidence="9 10" id="KW-0472">Membrane</keyword>
<keyword evidence="3" id="KW-1003">Cell membrane</keyword>
<dbReference type="GO" id="GO:0034040">
    <property type="term" value="F:ATPase-coupled lipid transmembrane transporter activity"/>
    <property type="evidence" value="ECO:0007669"/>
    <property type="project" value="TreeGrafter"/>
</dbReference>
<evidence type="ECO:0000256" key="7">
    <source>
        <dbReference type="ARBA" id="ARBA00022840"/>
    </source>
</evidence>
<reference evidence="13" key="1">
    <citation type="submission" date="2020-02" db="EMBL/GenBank/DDBJ databases">
        <authorList>
            <person name="Meier V. D."/>
        </authorList>
    </citation>
    <scope>NUCLEOTIDE SEQUENCE</scope>
    <source>
        <strain evidence="13">AVDCRST_MAG50</strain>
    </source>
</reference>
<dbReference type="Gene3D" id="3.40.50.300">
    <property type="entry name" value="P-loop containing nucleotide triphosphate hydrolases"/>
    <property type="match status" value="1"/>
</dbReference>
<dbReference type="PANTHER" id="PTHR24221:SF654">
    <property type="entry name" value="ATP-BINDING CASSETTE SUB-FAMILY B MEMBER 6"/>
    <property type="match status" value="1"/>
</dbReference>
<keyword evidence="2" id="KW-0813">Transport</keyword>
<feature type="transmembrane region" description="Helical" evidence="10">
    <location>
        <begin position="138"/>
        <end position="161"/>
    </location>
</feature>
<keyword evidence="8 10" id="KW-1133">Transmembrane helix</keyword>
<dbReference type="InterPro" id="IPR027417">
    <property type="entry name" value="P-loop_NTPase"/>
</dbReference>
<name>A0A6J4HJC0_9ACTN</name>
<accession>A0A6J4HJC0</accession>
<evidence type="ECO:0000313" key="13">
    <source>
        <dbReference type="EMBL" id="CAA9226480.1"/>
    </source>
</evidence>
<feature type="transmembrane region" description="Helical" evidence="10">
    <location>
        <begin position="167"/>
        <end position="185"/>
    </location>
</feature>
<dbReference type="Pfam" id="PF00664">
    <property type="entry name" value="ABC_membrane"/>
    <property type="match status" value="1"/>
</dbReference>
<organism evidence="13">
    <name type="scientific">uncultured Acidimicrobiales bacterium</name>
    <dbReference type="NCBI Taxonomy" id="310071"/>
    <lineage>
        <taxon>Bacteria</taxon>
        <taxon>Bacillati</taxon>
        <taxon>Actinomycetota</taxon>
        <taxon>Acidimicrobiia</taxon>
        <taxon>Acidimicrobiales</taxon>
        <taxon>environmental samples</taxon>
    </lineage>
</organism>
<feature type="transmembrane region" description="Helical" evidence="10">
    <location>
        <begin position="250"/>
        <end position="273"/>
    </location>
</feature>
<keyword evidence="6" id="KW-0547">Nucleotide-binding</keyword>
<evidence type="ECO:0000256" key="5">
    <source>
        <dbReference type="ARBA" id="ARBA00022692"/>
    </source>
</evidence>
<dbReference type="InterPro" id="IPR039421">
    <property type="entry name" value="Type_1_exporter"/>
</dbReference>
<evidence type="ECO:0000256" key="4">
    <source>
        <dbReference type="ARBA" id="ARBA00022519"/>
    </source>
</evidence>
<dbReference type="GO" id="GO:0140359">
    <property type="term" value="F:ABC-type transporter activity"/>
    <property type="evidence" value="ECO:0007669"/>
    <property type="project" value="InterPro"/>
</dbReference>
<dbReference type="InterPro" id="IPR036640">
    <property type="entry name" value="ABC1_TM_sf"/>
</dbReference>
<feature type="domain" description="ABC transmembrane type-1" evidence="12">
    <location>
        <begin position="26"/>
        <end position="310"/>
    </location>
</feature>
<feature type="transmembrane region" description="Helical" evidence="10">
    <location>
        <begin position="20"/>
        <end position="42"/>
    </location>
</feature>
<dbReference type="InterPro" id="IPR003439">
    <property type="entry name" value="ABC_transporter-like_ATP-bd"/>
</dbReference>
<dbReference type="Pfam" id="PF00005">
    <property type="entry name" value="ABC_tran"/>
    <property type="match status" value="1"/>
</dbReference>
<keyword evidence="4" id="KW-0997">Cell inner membrane</keyword>